<protein>
    <submittedName>
        <fullName evidence="1">Uncharacterized protein</fullName>
    </submittedName>
</protein>
<gene>
    <name evidence="1" type="ORF">EVOR1521_LOCUS7184</name>
</gene>
<sequence>MRQRRIDTWAGEAPIRQCPLSPQLSQATRREMSLSALSCSQVSRDVYRRNGYLLGRSHAPLRSKSLSLQSVLFAGEVMKTSQDKFKRPRKYEMGWKTMPEKRFVFDPKSFLPVPRGGWDMSDDSGLLRVLAVNSRRRGTRLRFLRLGGSNIANGICFVKHVRVSHGPS</sequence>
<organism evidence="1 2">
    <name type="scientific">Effrenium voratum</name>
    <dbReference type="NCBI Taxonomy" id="2562239"/>
    <lineage>
        <taxon>Eukaryota</taxon>
        <taxon>Sar</taxon>
        <taxon>Alveolata</taxon>
        <taxon>Dinophyceae</taxon>
        <taxon>Suessiales</taxon>
        <taxon>Symbiodiniaceae</taxon>
        <taxon>Effrenium</taxon>
    </lineage>
</organism>
<evidence type="ECO:0000313" key="2">
    <source>
        <dbReference type="Proteomes" id="UP001178507"/>
    </source>
</evidence>
<keyword evidence="2" id="KW-1185">Reference proteome</keyword>
<dbReference type="Proteomes" id="UP001178507">
    <property type="component" value="Unassembled WGS sequence"/>
</dbReference>
<dbReference type="AlphaFoldDB" id="A0AA36I0G0"/>
<reference evidence="1" key="1">
    <citation type="submission" date="2023-08" db="EMBL/GenBank/DDBJ databases">
        <authorList>
            <person name="Chen Y."/>
            <person name="Shah S."/>
            <person name="Dougan E. K."/>
            <person name="Thang M."/>
            <person name="Chan C."/>
        </authorList>
    </citation>
    <scope>NUCLEOTIDE SEQUENCE</scope>
</reference>
<comment type="caution">
    <text evidence="1">The sequence shown here is derived from an EMBL/GenBank/DDBJ whole genome shotgun (WGS) entry which is preliminary data.</text>
</comment>
<accession>A0AA36I0G0</accession>
<evidence type="ECO:0000313" key="1">
    <source>
        <dbReference type="EMBL" id="CAJ1378743.1"/>
    </source>
</evidence>
<name>A0AA36I0G0_9DINO</name>
<dbReference type="EMBL" id="CAUJNA010000564">
    <property type="protein sequence ID" value="CAJ1378743.1"/>
    <property type="molecule type" value="Genomic_DNA"/>
</dbReference>
<proteinExistence type="predicted"/>